<evidence type="ECO:0000313" key="2">
    <source>
        <dbReference type="Proteomes" id="UP000789396"/>
    </source>
</evidence>
<reference evidence="1" key="1">
    <citation type="submission" date="2021-06" db="EMBL/GenBank/DDBJ databases">
        <authorList>
            <person name="Kallberg Y."/>
            <person name="Tangrot J."/>
            <person name="Rosling A."/>
        </authorList>
    </citation>
    <scope>NUCLEOTIDE SEQUENCE</scope>
    <source>
        <strain evidence="1">IN212</strain>
    </source>
</reference>
<dbReference type="AlphaFoldDB" id="A0A9N9JGA2"/>
<protein>
    <submittedName>
        <fullName evidence="1">7781_t:CDS:1</fullName>
    </submittedName>
</protein>
<dbReference type="EMBL" id="CAJVPZ010048777">
    <property type="protein sequence ID" value="CAG8774757.1"/>
    <property type="molecule type" value="Genomic_DNA"/>
</dbReference>
<dbReference type="Proteomes" id="UP000789396">
    <property type="component" value="Unassembled WGS sequence"/>
</dbReference>
<proteinExistence type="predicted"/>
<dbReference type="OrthoDB" id="10391071at2759"/>
<keyword evidence="2" id="KW-1185">Reference proteome</keyword>
<evidence type="ECO:0000313" key="1">
    <source>
        <dbReference type="EMBL" id="CAG8774757.1"/>
    </source>
</evidence>
<organism evidence="1 2">
    <name type="scientific">Racocetra fulgida</name>
    <dbReference type="NCBI Taxonomy" id="60492"/>
    <lineage>
        <taxon>Eukaryota</taxon>
        <taxon>Fungi</taxon>
        <taxon>Fungi incertae sedis</taxon>
        <taxon>Mucoromycota</taxon>
        <taxon>Glomeromycotina</taxon>
        <taxon>Glomeromycetes</taxon>
        <taxon>Diversisporales</taxon>
        <taxon>Gigasporaceae</taxon>
        <taxon>Racocetra</taxon>
    </lineage>
</organism>
<comment type="caution">
    <text evidence="1">The sequence shown here is derived from an EMBL/GenBank/DDBJ whole genome shotgun (WGS) entry which is preliminary data.</text>
</comment>
<feature type="non-terminal residue" evidence="1">
    <location>
        <position position="1"/>
    </location>
</feature>
<sequence>SEKSNNIENNTLYDDNNCSDVDEFMVNLNQISKNLIDDIHVFNTNCDETIPKLIDIFDSKI</sequence>
<accession>A0A9N9JGA2</accession>
<gene>
    <name evidence="1" type="ORF">RFULGI_LOCUS15342</name>
</gene>
<feature type="non-terminal residue" evidence="1">
    <location>
        <position position="61"/>
    </location>
</feature>
<name>A0A9N9JGA2_9GLOM</name>